<protein>
    <submittedName>
        <fullName evidence="3">Hemolysin-type calcium-binding repeat-containing protein</fullName>
    </submittedName>
</protein>
<name>A0A1H1J3G4_9PSED</name>
<dbReference type="PROSITE" id="PS00330">
    <property type="entry name" value="HEMOLYSIN_CALCIUM"/>
    <property type="match status" value="3"/>
</dbReference>
<dbReference type="SMART" id="SM00327">
    <property type="entry name" value="VWA"/>
    <property type="match status" value="1"/>
</dbReference>
<dbReference type="InterPro" id="IPR036465">
    <property type="entry name" value="vWFA_dom_sf"/>
</dbReference>
<evidence type="ECO:0000256" key="1">
    <source>
        <dbReference type="ARBA" id="ARBA00022837"/>
    </source>
</evidence>
<evidence type="ECO:0000313" key="4">
    <source>
        <dbReference type="Proteomes" id="UP000199570"/>
    </source>
</evidence>
<dbReference type="Gene3D" id="2.60.40.1200">
    <property type="match status" value="37"/>
</dbReference>
<dbReference type="OrthoDB" id="9813456at2"/>
<keyword evidence="1" id="KW-0106">Calcium</keyword>
<dbReference type="Pfam" id="PF17803">
    <property type="entry name" value="Cadherin_4"/>
    <property type="match status" value="5"/>
</dbReference>
<reference evidence="4" key="1">
    <citation type="submission" date="2016-10" db="EMBL/GenBank/DDBJ databases">
        <authorList>
            <person name="Varghese N."/>
            <person name="Submissions S."/>
        </authorList>
    </citation>
    <scope>NUCLEOTIDE SEQUENCE [LARGE SCALE GENOMIC DNA]</scope>
    <source>
        <strain evidence="4">BS3775</strain>
    </source>
</reference>
<dbReference type="InterPro" id="IPR001343">
    <property type="entry name" value="Hemolysn_Ca-bd"/>
</dbReference>
<dbReference type="NCBIfam" id="NF033682">
    <property type="entry name" value="retention_LapA"/>
    <property type="match status" value="1"/>
</dbReference>
<dbReference type="Proteomes" id="UP000199570">
    <property type="component" value="Unassembled WGS sequence"/>
</dbReference>
<dbReference type="PROSITE" id="PS50234">
    <property type="entry name" value="VWFA"/>
    <property type="match status" value="1"/>
</dbReference>
<dbReference type="Gene3D" id="3.40.50.410">
    <property type="entry name" value="von Willebrand factor, type A domain"/>
    <property type="match status" value="1"/>
</dbReference>
<evidence type="ECO:0000259" key="2">
    <source>
        <dbReference type="PROSITE" id="PS50234"/>
    </source>
</evidence>
<dbReference type="Pfam" id="PF00092">
    <property type="entry name" value="VWA"/>
    <property type="match status" value="1"/>
</dbReference>
<dbReference type="PRINTS" id="PR00313">
    <property type="entry name" value="CABNDNGRPT"/>
</dbReference>
<proteinExistence type="predicted"/>
<dbReference type="GO" id="GO:0005509">
    <property type="term" value="F:calcium ion binding"/>
    <property type="evidence" value="ECO:0007669"/>
    <property type="project" value="InterPro"/>
</dbReference>
<dbReference type="EMBL" id="FNKJ01000004">
    <property type="protein sequence ID" value="SDR44502.1"/>
    <property type="molecule type" value="Genomic_DNA"/>
</dbReference>
<gene>
    <name evidence="3" type="ORF">SAMN04490195_5668</name>
</gene>
<organism evidence="3 4">
    <name type="scientific">Pseudomonas moorei</name>
    <dbReference type="NCBI Taxonomy" id="395599"/>
    <lineage>
        <taxon>Bacteria</taxon>
        <taxon>Pseudomonadati</taxon>
        <taxon>Pseudomonadota</taxon>
        <taxon>Gammaproteobacteria</taxon>
        <taxon>Pseudomonadales</taxon>
        <taxon>Pseudomonadaceae</taxon>
        <taxon>Pseudomonas</taxon>
    </lineage>
</organism>
<dbReference type="InterPro" id="IPR019960">
    <property type="entry name" value="T1SS_VCA0849"/>
</dbReference>
<accession>A0A1H1J3G4</accession>
<dbReference type="InterPro" id="IPR041690">
    <property type="entry name" value="Cadherin_5"/>
</dbReference>
<sequence length="5140" mass="514379">MSSVVAIVKSIVGQVFVVSPEGVRRVLVEGDKLFAGDQIDTGLSGAVSLELADGRTVDLGRDTQWNADAPDSSTDLAAATAQAAPSVEELQQAIAAGADPTKDLEATAAGPAAAGSGGAAGGGHSFVMLDATAGRVDPTIGFPTNGPDAAAAPVTLNTGNQNVTPLNAPSVLTADTGTLAEDSIATGNLLNNDTDANTPLSITGFTITGVAGSFSAGQTATIVGVGSLTIGANGNYTFTPDANYNGAVPQITYTTNTGSSSTLDLTVTAVDDPSILTADTQTIAEDTPATGNVLSNDSDIDNPLSVVTFTIDGVNGTFTAGQTATIANVGTLVIAANGAYTFTPAENYNGTVPTVSYTVADGTTSTLNISVTPVDDSFTDLSENVSTAEESAVTGSVLTGTNSVDGPVSVVNFTVDGTQYQAGSTATIANVGTLVIGANGAYTFTPDANYNGAVPTVTYTVTDGSGADVTSTLNISVTPVDDSFTDLSESVSTTEDTAISGSVLTGTSSVDGPVSVVNFTVDGTQYQAGSTATIANVGTLVIGANGAYTFTPDANYNGSVPTVTYTVTDGSGSDVTSTLNISVTPVDDSFTDLSESVTTAEDSAISGSVLTGTSSVDGPVSVLSFSIDGVNGTFTAGQTATIANVGTLVIGANGAYTFTPDANYNGSVPTVTYTVTDGSGSDVTSTLNISVTPVDDSFTDLSESVTTAEDSAVSGSVLTGTSSVDGPVSVVNFTVDGTQYQAGSTATIANVGTLVIGANGAYTFTPDANYNGSVPTVTYTVTDGSGADVTSTLNISVTPVDDSFTDLSESVTTAEDSAVSGSVLTGTSSVDGPVSVVNFTVDGTQYQAGSTATIANVGTLVIGANGAYTFTPDANYNGSVPTVTYTVTDGSGADVTSTLNISVTPVDDSFTDLSENVSTAEESAVTGSVLTGTNSVDGPVSVVNFTVDGTQYQAGSTATIANVGTLVIGANGAYTFTPDANYNGSVPTVTYTVTDGSGADVTSTLNISVTPVDDSFTDLSENVSTAEESAVTGSVLTGTNSVDGPVSVVNFTVDGTQYQAGSTATIANVGTLVIGANGAYTFTPDANYNGAVPTVTYTVTDGSGADVTSTLNISVTPVDDSFTDLSESVSTTEDTAISGSVLTGTSSVDGPVSVVNFTVDGTQYQAGSTATIANVGTLVIGANGAYTFTPDANYNGSVPTVTYTVTDGSGADVTSTLNISVTPVDDSFTDLSETVSTLEDAPVTGSVLTGTSSVDGPVSVVNFTVDGTQYQAGSTATIANVGTLVIGANGAYTFTPDANYNGAVPTVTYTVTDGSGSDVTSTLNISVTPVDDSFTDLSESVTTAEDSAVSGSVLTGTSSVDGPVSVVNFTVDGTQYQAGSTATIANVGTLVIGANGAYTFTPDANYNGAVPTVTYTVTDGSGADVTSTLNISVTPVDDSFTDLSETVSTLEDAPVTGSVLTGTSSVDGPVSVVNFTVDGTQYQAGSTATIANVGTLVIGANGAYTFTPDANYNGAVPTVTYTVTDGSGADVTSTLNISVTPVDDSFTDLSESVTTAEDSAISGSVLTGTSSVDGPVSVVNFTVDGTQYQAGSTATIANVGTLVIGANGAYTFTPDANYNGSVPTVTYTVTDGSGADVTSTLNISVTPVDDSFTDLSESVNTAEDTAVTGSVLTGTSSVDGPVSVVSFSIDGVNGTFTAGQTATIANVGTLVIGANGAYTFTPDANYNGAVPTVTYTVTDGSGADVTSTLNISVTPVDDSFTDLSETVSTLEDAPVTGSVLTGTSSVDGPVSVVNFTVDGTQYQAGSTATIANVGTLVIGANGAYTFTPDANYNGAVPTVTYTVTDGSGSDVTSTLNISVTPVDDSFTDLSETVSTLEDAPVTGSVLTGTSSVDGPVSVVNFTVDGTQYQAGSTATIANVGTLVIGANGAYTFTPDANYNGAVPTVTYTVTDGSGADVTSTLNISVTPVDDSFTDLSETVSTLEDAPVTGSVLTGTSSVDGPVSVVNFTVDGTQYQAGSTATIANVGTLVIGANGAYTFTPDANYNGAVPTVTYTVTDGSGADVTSTLNISVTPVDDSFTDLSETVSTLEDAPVTGSVLTGTSSVDGPVSVVNFTVDGTQYQAGSTATIANVGTLVIGANGAYTFTPDANYNGAVPTVTYTVTDGSGADVTSTLNISVTPVDDSFTDLSESVTTAEDSAVSGSVLTGTSSVDGPVSVVNFTVDGTQYQAGSTATIANVGTLVIGANGAYTFTPDANYNGAVPTVTYTVTDGSGADVTSTLNISVTPVDDSFTDLSESVNTAEDTAVTGSVLTGTSSVDGPVSVVSFSIDGVNGTFTAGQTATIANVGTLVIGANGAYTFTPDANYNGSVPTVTYTVTDGSGADVTSTLNISVTPVDDSFTDLSESVTTAEDTAVSGSVLTGTSSVDGPVSVVNFTVDGTQYQAGSTATIANVGTLVIGANGAYTFTPDANYNGAVPTVTYTVTDGSGADVTSTLNISVTPVDDSFTDLSESVTTAEDSAISGSVLTGTSSVDGPVSVVNFTVDGTQYQAGSTATIANVGTLVIGANGAYTFTPDANYNGAVPTVTYTVTDGSGADVTSTLNISVTPVDDSFTDLSETVSTLEDAPVTGSVLTGTSSVDGPVSVVNFTVDGTQYQAGSTATIANVGTLVIGANGAYTFTPDANYNGAVPTVTYTVTDGSGADVTSTLNISVTPVDDSFTDLSETVSTLEDAPVTGSVLTGTSSVDGPVSVVNFTVDGTQYQAGSTATIANVGTLVIGANGAYTFTPDANYNGAVPTVTYTVTDGSGADVTSTLNISVTPVDDSFTDLSESVTTAEDSAVSGSVLTGTSSVDGPVSVVNFTVDGTQYQAGSTATIANVGTLVIGANGAYTFTPDANYNGAVPTVTYTVTDGSGADVTSTLNISVTPVDDSFTDLSESVNTAEDTAVTGSVLTGTSSVDGPVSVVSFSIDGVNGTFTAGQTATIANVGTLVIGANGAYTFTPDANYNGSVPTVTYTVTDGSGADVTSTLNISVTPVDDSFTDLSESVTTAEDTAVSGSVLTGTSSVDGPVSVVNFTVDGTQYQAGSTATIANVGTLVIGANGAYTFTPDANYNGAVPTVTYTVTDGSGADVTSTLNISVTPVDDSFTDLSESVTTAEDSAISGSVLTGTSSVDGPVSVVNFTVDGTQYQAGSTATIANVGTLVIGANGAYTFTPDANYNGAVPTVTYTVTDGSGADVTSTLNISVTPVDDSFTDLSETVSTLEDAPVTGSVLTGTSSVDGPVSVVNFTVDGTQYQAGSTATIANVGTLVIGANGAYTFTPDANYNGAVPTVTYTVTDGSGADVTSTLNISVTPVDDSFTDLSESVTTAEDSAISGSVLTGTSSVDGPVSVVNFTVDGTQYQAGSTATIANVGTLVIGANGAYTFTPDANYNGAVPTVTYTVTDGSGSNVTSTLTINVTPVDDPSVLSADTKTVDEDHVATGNVLGNDSDVDNVLSVATFTVQGVAGSFTAGQVATITGVGTVTIATNGDYSFTPAANWNGTVPQISYTTNTHSTSTLDITVNPVNDAPTVNSTSARGDEDHLIAVQLGGSDIDGSVNHFTLNSLPANGSFYADAAGTIALTTSSVIAATANGATVYFKPTGDWSGTTHFTYSATDNGGMPSGSSATGTIVVAPVTDTPSLSLTGGGMVASTDLQEVAVGSYGDVNVSKLGNGVWHTDNPGGMVEIGKASVYGAGGDNQVIELERNTGDTSNLYTTINAKSGTTYNVSFDYAPRAGVDNSLINVYWGGKLIGTLNSSTTGMQHYSFDVPVTADGNQKLEFRAGDSNSLGGVLDNINVNQVLNSGLEDNAILLSTIQAHTNDVDGSETLTLTLSGLPAGATLTDGSHTFNAADGSTSVDITGWNLAALKLTPPTNFNGDIPLTVTATAKDGDAPSASTSLPLVVHVAPVDDASVLQADRITIEEDHNAVGNVLINDHDVDNVLSVATFSVNGVNGSFTAGQTATIAGVGTLIVASNGDYTFKPAADWNGNVPQVTYTTNTGSSSSLNISVTPANDNFTDANETVSTPEDSALTGSVLTGTSSVDGPISVVSFTIDGVAGTFNAGQTATIANVGTLVIASNGAYTFTPAANYNGAVPTVTYTVTDGSGPNDTSTLNISVTPVNDNFTDASETVSTPEDSALTGSVLTGTSSVDGPVSVVSFTIEGVAGTFNAGQTATIANVGTLVIASNGAYTFTPAANYNGAVPTVTYTVTDGSGPNDTSTLNISVTPVNDNFTDASETVSTPEDSALTGSVLTGTSSVDGPVSVVSFTIDGVAGTFNAGQTATIANVGTLVIGANGAYTFTPAANYNGTVPTVTYTVTDGSGPNVTSNLNISVTPVDDPSVLAADSKTTLEDKIATGNVLTNDRDVDNILSVSKFTINGIEYNAGGTATLANVGKLTLGANGDYTFTPADNWSGKVPTVTYITNTGSSTTLDLSVTAVADTPIVSATTTQVAENSSIALGLKVTSVDTDGSETQTITSIGGIPVGATLTDGTHTFIGTTGNGIVNLSGWDVSKLSYTPAPYATGTNTLTVTAVSTESQGDSATSTIQIPITINSAGYNSITATAGNDNFVGTDGNDIMVADIGGLTVVPGTNYNIAFMVDSSGSMSASSISAAKDSLTSVFNTLKQSMGSNSGTVNIFLADFDNQVNKSVSVNLNDPNALILLKAVLDSMVSGGGTNYEDVFKTTANSFQSADALANTGAKNLTYFITDGKPTYYQSGEQTNPTLFGGVKLDDVITTSNYKLGQTYNAQLDSTHKLSIDSDGSVTLQTYKSSWFGGYWSSDNLGTIHAQGDGTYELSNLAGSGNSTDSSTTSNSGSSFTLLSNLSNVEAIGLNKEVTLNDLKPYDSDKSPQTNIDPKDLANSIIGHTEATMPGNDTVSGGDGNDILFGDLVSFNGIAGEGYQAMQAFVAQQTGVDVSKVTTSNVHQYITEHYTAFDVSGAHDGDDSLLGGAGNDILFGSGGNDSLDGGKGNDILLGGTGNDTLMGGQGNDILIGGSGGDTFVWKAGDTGSDVIKDFKASEGDRIDLRDLLQGESGSTIDNFLKITTVDGVSSLQVSSTGQFNSGNAAAATPDVTIKLEGNNWSSANLHNLIAGSDPTIKIDHNNS</sequence>
<dbReference type="SUPFAM" id="SSF53300">
    <property type="entry name" value="vWA-like"/>
    <property type="match status" value="1"/>
</dbReference>
<dbReference type="Pfam" id="PF00353">
    <property type="entry name" value="HemolysinCabind"/>
    <property type="match status" value="3"/>
</dbReference>
<dbReference type="InterPro" id="IPR040853">
    <property type="entry name" value="RapA2_cadherin-like"/>
</dbReference>
<dbReference type="InterPro" id="IPR002035">
    <property type="entry name" value="VWF_A"/>
</dbReference>
<evidence type="ECO:0000313" key="3">
    <source>
        <dbReference type="EMBL" id="SDR44502.1"/>
    </source>
</evidence>
<dbReference type="InterPro" id="IPR011049">
    <property type="entry name" value="Serralysin-like_metalloprot_C"/>
</dbReference>
<feature type="domain" description="VWFA" evidence="2">
    <location>
        <begin position="4629"/>
        <end position="4748"/>
    </location>
</feature>
<dbReference type="Pfam" id="PF17963">
    <property type="entry name" value="Big_9"/>
    <property type="match status" value="1"/>
</dbReference>
<dbReference type="Pfam" id="PF17892">
    <property type="entry name" value="Cadherin_5"/>
    <property type="match status" value="30"/>
</dbReference>
<dbReference type="NCBIfam" id="NF012211">
    <property type="entry name" value="tand_rpt_95"/>
    <property type="match status" value="34"/>
</dbReference>
<dbReference type="InterPro" id="IPR047777">
    <property type="entry name" value="LapA-like_RM"/>
</dbReference>
<dbReference type="SUPFAM" id="SSF51120">
    <property type="entry name" value="beta-Roll"/>
    <property type="match status" value="1"/>
</dbReference>
<dbReference type="NCBIfam" id="TIGR03661">
    <property type="entry name" value="T1SS_VCA0849"/>
    <property type="match status" value="1"/>
</dbReference>
<dbReference type="InterPro" id="IPR018511">
    <property type="entry name" value="Hemolysin-typ_Ca-bd_CS"/>
</dbReference>
<keyword evidence="4" id="KW-1185">Reference proteome</keyword>
<dbReference type="RefSeq" id="WP_090327676.1">
    <property type="nucleotide sequence ID" value="NZ_FNKJ01000004.1"/>
</dbReference>